<name>A0A7C9V6Y5_9HYPH</name>
<proteinExistence type="predicted"/>
<dbReference type="SUPFAM" id="SSF158682">
    <property type="entry name" value="TerB-like"/>
    <property type="match status" value="1"/>
</dbReference>
<keyword evidence="2" id="KW-1185">Reference proteome</keyword>
<accession>A0A7C9V6Y5</accession>
<sequence length="137" mass="15432">MPGPTAHEALIYLMVVTSASDRDMTDLELARIGDVVRSWPVFEGFNDQKLVRISQDCQKLLHEQEGLDGVLSAAAKAIPQRLHDTAYAAALEVAAVDLEMRLEEVRVLQLLRRHLSIEEKMISAIEWATKARHRMLT</sequence>
<reference evidence="1 2" key="1">
    <citation type="submission" date="2020-02" db="EMBL/GenBank/DDBJ databases">
        <title>Genome sequence of the type strain CGMCC 1.15528 of Mesorhizobium zhangyense.</title>
        <authorList>
            <person name="Gao J."/>
            <person name="Sun J."/>
        </authorList>
    </citation>
    <scope>NUCLEOTIDE SEQUENCE [LARGE SCALE GENOMIC DNA]</scope>
    <source>
        <strain evidence="1 2">CGMCC 1.15528</strain>
    </source>
</reference>
<evidence type="ECO:0000313" key="2">
    <source>
        <dbReference type="Proteomes" id="UP000481252"/>
    </source>
</evidence>
<dbReference type="InterPro" id="IPR029024">
    <property type="entry name" value="TerB-like"/>
</dbReference>
<gene>
    <name evidence="1" type="ORF">G6N74_03740</name>
</gene>
<dbReference type="AlphaFoldDB" id="A0A7C9V6Y5"/>
<dbReference type="RefSeq" id="WP_165114536.1">
    <property type="nucleotide sequence ID" value="NZ_JAAKZG010000002.1"/>
</dbReference>
<protein>
    <submittedName>
        <fullName evidence="1">Tellurite resistance TerB family protein</fullName>
    </submittedName>
</protein>
<organism evidence="1 2">
    <name type="scientific">Mesorhizobium zhangyense</name>
    <dbReference type="NCBI Taxonomy" id="1776730"/>
    <lineage>
        <taxon>Bacteria</taxon>
        <taxon>Pseudomonadati</taxon>
        <taxon>Pseudomonadota</taxon>
        <taxon>Alphaproteobacteria</taxon>
        <taxon>Hyphomicrobiales</taxon>
        <taxon>Phyllobacteriaceae</taxon>
        <taxon>Mesorhizobium</taxon>
    </lineage>
</organism>
<dbReference type="EMBL" id="JAAKZG010000002">
    <property type="protein sequence ID" value="NGN40166.1"/>
    <property type="molecule type" value="Genomic_DNA"/>
</dbReference>
<comment type="caution">
    <text evidence="1">The sequence shown here is derived from an EMBL/GenBank/DDBJ whole genome shotgun (WGS) entry which is preliminary data.</text>
</comment>
<evidence type="ECO:0000313" key="1">
    <source>
        <dbReference type="EMBL" id="NGN40166.1"/>
    </source>
</evidence>
<dbReference type="Gene3D" id="1.10.3680.10">
    <property type="entry name" value="TerB-like"/>
    <property type="match status" value="1"/>
</dbReference>
<dbReference type="Proteomes" id="UP000481252">
    <property type="component" value="Unassembled WGS sequence"/>
</dbReference>
<dbReference type="CDD" id="cd07176">
    <property type="entry name" value="terB"/>
    <property type="match status" value="1"/>
</dbReference>